<organism evidence="2 3">
    <name type="scientific">Shewanella youngdeokensis</name>
    <dbReference type="NCBI Taxonomy" id="2999068"/>
    <lineage>
        <taxon>Bacteria</taxon>
        <taxon>Pseudomonadati</taxon>
        <taxon>Pseudomonadota</taxon>
        <taxon>Gammaproteobacteria</taxon>
        <taxon>Alteromonadales</taxon>
        <taxon>Shewanellaceae</taxon>
        <taxon>Shewanella</taxon>
    </lineage>
</organism>
<reference evidence="2 3" key="1">
    <citation type="submission" date="2023-10" db="EMBL/GenBank/DDBJ databases">
        <title>Complete genome sequence of Shewanella sp. DAU334.</title>
        <authorList>
            <person name="Lee Y.-S."/>
            <person name="Jeong H.-R."/>
            <person name="Hwang E.-J."/>
            <person name="Choi Y.-L."/>
            <person name="Kim G.-D."/>
        </authorList>
    </citation>
    <scope>NUCLEOTIDE SEQUENCE [LARGE SCALE GENOMIC DNA]</scope>
    <source>
        <strain evidence="2 3">DAU334</strain>
    </source>
</reference>
<dbReference type="Proteomes" id="UP001529491">
    <property type="component" value="Chromosome"/>
</dbReference>
<dbReference type="InterPro" id="IPR023361">
    <property type="entry name" value="DUF1285_beta_roll_sf"/>
</dbReference>
<evidence type="ECO:0000313" key="3">
    <source>
        <dbReference type="Proteomes" id="UP001529491"/>
    </source>
</evidence>
<dbReference type="Gene3D" id="2.30.270.10">
    <property type="entry name" value="duf1285 protein"/>
    <property type="match status" value="1"/>
</dbReference>
<gene>
    <name evidence="2" type="ORF">RGE70_07040</name>
</gene>
<sequence length="149" mass="16721">MTEVKMAVDRTNVKQALATLRQDPPLCADSAIFEIKNNGDWLYQGGALPIKFCTLFASILNRIEGEYYLITPVEKLKVVVASEALVIIDYNVDAKGGFTVKSSINTHHYIESFSLFTVTEANINVMTDRGVMAKLNRACFYRFINEFIA</sequence>
<protein>
    <submittedName>
        <fullName evidence="2">DUF1285 domain-containing protein</fullName>
    </submittedName>
</protein>
<evidence type="ECO:0000313" key="2">
    <source>
        <dbReference type="EMBL" id="WOT06508.1"/>
    </source>
</evidence>
<name>A0ABZ0K235_9GAMM</name>
<proteinExistence type="predicted"/>
<dbReference type="Gene3D" id="3.10.540.10">
    <property type="entry name" value="duf1285 like domain"/>
    <property type="match status" value="1"/>
</dbReference>
<feature type="domain" description="DUF1285" evidence="1">
    <location>
        <begin position="23"/>
        <end position="80"/>
    </location>
</feature>
<accession>A0ABZ0K235</accession>
<keyword evidence="3" id="KW-1185">Reference proteome</keyword>
<dbReference type="Pfam" id="PF06938">
    <property type="entry name" value="DUF1285_N"/>
    <property type="match status" value="1"/>
</dbReference>
<dbReference type="EMBL" id="CP136522">
    <property type="protein sequence ID" value="WOT06508.1"/>
    <property type="molecule type" value="Genomic_DNA"/>
</dbReference>
<evidence type="ECO:0000259" key="1">
    <source>
        <dbReference type="Pfam" id="PF06938"/>
    </source>
</evidence>
<dbReference type="InterPro" id="IPR048341">
    <property type="entry name" value="DUF1285_N"/>
</dbReference>
<dbReference type="RefSeq" id="WP_375087911.1">
    <property type="nucleotide sequence ID" value="NZ_CP136522.1"/>
</dbReference>